<dbReference type="EMBL" id="CP001217">
    <property type="protein sequence ID" value="ACJ07717.1"/>
    <property type="molecule type" value="Genomic_DNA"/>
</dbReference>
<feature type="transmembrane region" description="Helical" evidence="1">
    <location>
        <begin position="122"/>
        <end position="145"/>
    </location>
</feature>
<keyword evidence="1" id="KW-0472">Membrane</keyword>
<evidence type="ECO:0000313" key="2">
    <source>
        <dbReference type="EMBL" id="ACJ07717.1"/>
    </source>
</evidence>
<dbReference type="Proteomes" id="UP000008198">
    <property type="component" value="Chromosome"/>
</dbReference>
<reference evidence="2 3" key="2">
    <citation type="journal article" date="2010" name="Nucleic Acids Res.">
        <title>Strain-specific genes of Helicobacter pylori: genome evolution driven by a novel type IV secretion system and genomic island transfer.</title>
        <authorList>
            <person name="Fischer W."/>
            <person name="Windhager L."/>
            <person name="Rohrer S."/>
            <person name="Zeiller M."/>
            <person name="Karnholz A."/>
            <person name="Hoffmann R."/>
            <person name="Zimmer R."/>
            <person name="Haas R."/>
        </authorList>
    </citation>
    <scope>NUCLEOTIDE SEQUENCE [LARGE SCALE GENOMIC DNA]</scope>
    <source>
        <strain evidence="2 3">P12</strain>
    </source>
</reference>
<feature type="transmembrane region" description="Helical" evidence="1">
    <location>
        <begin position="64"/>
        <end position="82"/>
    </location>
</feature>
<proteinExistence type="predicted"/>
<feature type="transmembrane region" description="Helical" evidence="1">
    <location>
        <begin position="36"/>
        <end position="58"/>
    </location>
</feature>
<dbReference type="AlphaFoldDB" id="B6JLD9"/>
<gene>
    <name evidence="2" type="ordered locus">HPP12_0563</name>
</gene>
<feature type="transmembrane region" description="Helical" evidence="1">
    <location>
        <begin position="94"/>
        <end position="116"/>
    </location>
</feature>
<name>B6JLD9_HELP2</name>
<evidence type="ECO:0000313" key="3">
    <source>
        <dbReference type="Proteomes" id="UP000008198"/>
    </source>
</evidence>
<protein>
    <submittedName>
        <fullName evidence="2">Uncharacterized protein</fullName>
    </submittedName>
</protein>
<sequence>MVFKKERNPMVIYEKIKSRFSRNWSLRDRGRHFASASVYFFSLLVITAVNRSSAVAWLLMPEHLIGWFLISFSGEFVADMAFGKKSKILKTRFGISIVSGVSLLLGALPVHLFFVWFGFINWWAVFFIEAGADLLVGCVIQKIFFGKYWVDRYY</sequence>
<evidence type="ECO:0000256" key="1">
    <source>
        <dbReference type="SAM" id="Phobius"/>
    </source>
</evidence>
<organism evidence="2 3">
    <name type="scientific">Helicobacter pylori (strain P12)</name>
    <dbReference type="NCBI Taxonomy" id="570508"/>
    <lineage>
        <taxon>Bacteria</taxon>
        <taxon>Pseudomonadati</taxon>
        <taxon>Campylobacterota</taxon>
        <taxon>Epsilonproteobacteria</taxon>
        <taxon>Campylobacterales</taxon>
        <taxon>Helicobacteraceae</taxon>
        <taxon>Helicobacter</taxon>
    </lineage>
</organism>
<keyword evidence="1" id="KW-0812">Transmembrane</keyword>
<reference evidence="3" key="1">
    <citation type="submission" date="2008-10" db="EMBL/GenBank/DDBJ databases">
        <title>The complete genome sequence of Helicobacter pylori strain P12.</title>
        <authorList>
            <person name="Fischer W."/>
            <person name="Windhager L."/>
            <person name="Karnholz A."/>
            <person name="Zeiller M."/>
            <person name="Zimmer R."/>
            <person name="Haas R."/>
        </authorList>
    </citation>
    <scope>NUCLEOTIDE SEQUENCE [LARGE SCALE GENOMIC DNA]</scope>
    <source>
        <strain evidence="3">P12</strain>
    </source>
</reference>
<dbReference type="HOGENOM" id="CLU_149253_0_0_7"/>
<dbReference type="KEGG" id="hpp:HPP12_0563"/>
<accession>B6JLD9</accession>
<keyword evidence="1" id="KW-1133">Transmembrane helix</keyword>